<gene>
    <name evidence="2" type="ORF">HYALB_00001329</name>
</gene>
<dbReference type="OrthoDB" id="193499at2759"/>
<evidence type="ECO:0000256" key="1">
    <source>
        <dbReference type="SAM" id="MobiDB-lite"/>
    </source>
</evidence>
<name>A0A9N9LF33_9HELO</name>
<dbReference type="AlphaFoldDB" id="A0A9N9LF33"/>
<evidence type="ECO:0000313" key="3">
    <source>
        <dbReference type="Proteomes" id="UP000701801"/>
    </source>
</evidence>
<evidence type="ECO:0000313" key="2">
    <source>
        <dbReference type="EMBL" id="CAG8972908.1"/>
    </source>
</evidence>
<keyword evidence="3" id="KW-1185">Reference proteome</keyword>
<dbReference type="Proteomes" id="UP000701801">
    <property type="component" value="Unassembled WGS sequence"/>
</dbReference>
<proteinExistence type="predicted"/>
<comment type="caution">
    <text evidence="2">The sequence shown here is derived from an EMBL/GenBank/DDBJ whole genome shotgun (WGS) entry which is preliminary data.</text>
</comment>
<accession>A0A9N9LF33</accession>
<feature type="region of interest" description="Disordered" evidence="1">
    <location>
        <begin position="22"/>
        <end position="42"/>
    </location>
</feature>
<dbReference type="EMBL" id="CAJVRM010000057">
    <property type="protein sequence ID" value="CAG8972908.1"/>
    <property type="molecule type" value="Genomic_DNA"/>
</dbReference>
<sequence length="81" mass="8645">MVNEGLLRGEGEVGVGMLMLLAGGEEQSQGDGQGKPSLEVQAPNTPLQHISKPLESLALFSPNSLIQKRIWSGRAKLVRGH</sequence>
<protein>
    <submittedName>
        <fullName evidence="2">Uncharacterized protein</fullName>
    </submittedName>
</protein>
<organism evidence="2 3">
    <name type="scientific">Hymenoscyphus albidus</name>
    <dbReference type="NCBI Taxonomy" id="595503"/>
    <lineage>
        <taxon>Eukaryota</taxon>
        <taxon>Fungi</taxon>
        <taxon>Dikarya</taxon>
        <taxon>Ascomycota</taxon>
        <taxon>Pezizomycotina</taxon>
        <taxon>Leotiomycetes</taxon>
        <taxon>Helotiales</taxon>
        <taxon>Helotiaceae</taxon>
        <taxon>Hymenoscyphus</taxon>
    </lineage>
</organism>
<reference evidence="2" key="1">
    <citation type="submission" date="2021-07" db="EMBL/GenBank/DDBJ databases">
        <authorList>
            <person name="Durling M."/>
        </authorList>
    </citation>
    <scope>NUCLEOTIDE SEQUENCE</scope>
</reference>